<feature type="region of interest" description="Disordered" evidence="6">
    <location>
        <begin position="366"/>
        <end position="425"/>
    </location>
</feature>
<gene>
    <name evidence="8" type="ORF">QTG54_014635</name>
</gene>
<feature type="region of interest" description="Disordered" evidence="6">
    <location>
        <begin position="1"/>
        <end position="24"/>
    </location>
</feature>
<dbReference type="EMBL" id="JATAAI010000037">
    <property type="protein sequence ID" value="KAK1734762.1"/>
    <property type="molecule type" value="Genomic_DNA"/>
</dbReference>
<dbReference type="GO" id="GO:0005634">
    <property type="term" value="C:nucleus"/>
    <property type="evidence" value="ECO:0007669"/>
    <property type="project" value="UniProtKB-SubCell"/>
</dbReference>
<protein>
    <recommendedName>
        <fullName evidence="7">AP2/ERF domain-containing protein</fullName>
    </recommendedName>
</protein>
<dbReference type="InterPro" id="IPR001471">
    <property type="entry name" value="AP2/ERF_dom"/>
</dbReference>
<evidence type="ECO:0000256" key="4">
    <source>
        <dbReference type="ARBA" id="ARBA00023163"/>
    </source>
</evidence>
<feature type="domain" description="AP2/ERF" evidence="7">
    <location>
        <begin position="33"/>
        <end position="93"/>
    </location>
</feature>
<dbReference type="Proteomes" id="UP001224775">
    <property type="component" value="Unassembled WGS sequence"/>
</dbReference>
<accession>A0AAD8XW21</accession>
<evidence type="ECO:0000313" key="8">
    <source>
        <dbReference type="EMBL" id="KAK1734762.1"/>
    </source>
</evidence>
<comment type="subcellular location">
    <subcellularLocation>
        <location evidence="1">Nucleus</location>
    </subcellularLocation>
</comment>
<keyword evidence="3" id="KW-0238">DNA-binding</keyword>
<evidence type="ECO:0000256" key="6">
    <source>
        <dbReference type="SAM" id="MobiDB-lite"/>
    </source>
</evidence>
<evidence type="ECO:0000256" key="3">
    <source>
        <dbReference type="ARBA" id="ARBA00023125"/>
    </source>
</evidence>
<sequence>MNSQPEQQPTRLGRGPGDRKNDALAPSEEFKQNYVGVTHRKRRGKFQARIYKMNKEYNIGLFDLATDAAFAYDAAYRLFGLKLTQKKVSATTPFNNNDGKSDPFDSDEANFVFNWLTYPDEAMMEVESPERMNFTCPSNYRAKRSEELASRLLAQNGEALKEIGIISEADLVAKVRKEIISISKLAAAICPVQKMFGRRACDLMFDELPEVEVRSRKRSRKPSREYLIKHQYVQQQQQQQQKHQQQQSSNATSNIPLQQMLLQQQMYGQAMMGSRIGYGNMFGSLPMNTMGPPAAASHSLLGYSRERAAMPNDSVSSASSAVNHGIPLASGSSFDPQLLYLMMQHNMPHSNMLSINEQLRNGHRQADMPQANMPNNRPPQVDVPFINEQPRTMPPQPAYESKQSSNNQVLLLPTRKSPPSPETKK</sequence>
<reference evidence="8" key="1">
    <citation type="submission" date="2023-06" db="EMBL/GenBank/DDBJ databases">
        <title>Survivors Of The Sea: Transcriptome response of Skeletonema marinoi to long-term dormancy.</title>
        <authorList>
            <person name="Pinder M.I.M."/>
            <person name="Kourtchenko O."/>
            <person name="Robertson E.K."/>
            <person name="Larsson T."/>
            <person name="Maumus F."/>
            <person name="Osuna-Cruz C.M."/>
            <person name="Vancaester E."/>
            <person name="Stenow R."/>
            <person name="Vandepoele K."/>
            <person name="Ploug H."/>
            <person name="Bruchert V."/>
            <person name="Godhe A."/>
            <person name="Topel M."/>
        </authorList>
    </citation>
    <scope>NUCLEOTIDE SEQUENCE</scope>
    <source>
        <strain evidence="8">R05AC</strain>
    </source>
</reference>
<dbReference type="InterPro" id="IPR036955">
    <property type="entry name" value="AP2/ERF_dom_sf"/>
</dbReference>
<keyword evidence="2" id="KW-0805">Transcription regulation</keyword>
<organism evidence="8 9">
    <name type="scientific">Skeletonema marinoi</name>
    <dbReference type="NCBI Taxonomy" id="267567"/>
    <lineage>
        <taxon>Eukaryota</taxon>
        <taxon>Sar</taxon>
        <taxon>Stramenopiles</taxon>
        <taxon>Ochrophyta</taxon>
        <taxon>Bacillariophyta</taxon>
        <taxon>Coscinodiscophyceae</taxon>
        <taxon>Thalassiosirophycidae</taxon>
        <taxon>Thalassiosirales</taxon>
        <taxon>Skeletonemataceae</taxon>
        <taxon>Skeletonema</taxon>
        <taxon>Skeletonema marinoi-dohrnii complex</taxon>
    </lineage>
</organism>
<comment type="caution">
    <text evidence="8">The sequence shown here is derived from an EMBL/GenBank/DDBJ whole genome shotgun (WGS) entry which is preliminary data.</text>
</comment>
<dbReference type="SMART" id="SM00380">
    <property type="entry name" value="AP2"/>
    <property type="match status" value="1"/>
</dbReference>
<dbReference type="PROSITE" id="PS51032">
    <property type="entry name" value="AP2_ERF"/>
    <property type="match status" value="1"/>
</dbReference>
<dbReference type="GO" id="GO:0003700">
    <property type="term" value="F:DNA-binding transcription factor activity"/>
    <property type="evidence" value="ECO:0007669"/>
    <property type="project" value="InterPro"/>
</dbReference>
<dbReference type="GO" id="GO:0003677">
    <property type="term" value="F:DNA binding"/>
    <property type="evidence" value="ECO:0007669"/>
    <property type="project" value="UniProtKB-KW"/>
</dbReference>
<evidence type="ECO:0000256" key="2">
    <source>
        <dbReference type="ARBA" id="ARBA00023015"/>
    </source>
</evidence>
<evidence type="ECO:0000256" key="1">
    <source>
        <dbReference type="ARBA" id="ARBA00004123"/>
    </source>
</evidence>
<evidence type="ECO:0000313" key="9">
    <source>
        <dbReference type="Proteomes" id="UP001224775"/>
    </source>
</evidence>
<proteinExistence type="predicted"/>
<feature type="compositionally biased region" description="Polar residues" evidence="6">
    <location>
        <begin position="1"/>
        <end position="10"/>
    </location>
</feature>
<dbReference type="InterPro" id="IPR016177">
    <property type="entry name" value="DNA-bd_dom_sf"/>
</dbReference>
<name>A0AAD8XW21_9STRA</name>
<dbReference type="SUPFAM" id="SSF54171">
    <property type="entry name" value="DNA-binding domain"/>
    <property type="match status" value="1"/>
</dbReference>
<dbReference type="AlphaFoldDB" id="A0AAD8XW21"/>
<evidence type="ECO:0000256" key="5">
    <source>
        <dbReference type="ARBA" id="ARBA00023242"/>
    </source>
</evidence>
<feature type="compositionally biased region" description="Pro residues" evidence="6">
    <location>
        <begin position="416"/>
        <end position="425"/>
    </location>
</feature>
<keyword evidence="5" id="KW-0539">Nucleus</keyword>
<evidence type="ECO:0000259" key="7">
    <source>
        <dbReference type="PROSITE" id="PS51032"/>
    </source>
</evidence>
<keyword evidence="4" id="KW-0804">Transcription</keyword>
<dbReference type="Gene3D" id="3.30.730.10">
    <property type="entry name" value="AP2/ERF domain"/>
    <property type="match status" value="1"/>
</dbReference>
<keyword evidence="9" id="KW-1185">Reference proteome</keyword>